<protein>
    <submittedName>
        <fullName evidence="1">Cytidylyltransferase family protein</fullName>
    </submittedName>
</protein>
<dbReference type="Pfam" id="PF02348">
    <property type="entry name" value="CTP_transf_3"/>
    <property type="match status" value="1"/>
</dbReference>
<dbReference type="Gene3D" id="3.90.550.10">
    <property type="entry name" value="Spore Coat Polysaccharide Biosynthesis Protein SpsA, Chain A"/>
    <property type="match status" value="1"/>
</dbReference>
<dbReference type="PANTHER" id="PTHR21485">
    <property type="entry name" value="HAD SUPERFAMILY MEMBERS CMAS AND KDSC"/>
    <property type="match status" value="1"/>
</dbReference>
<keyword evidence="1" id="KW-0548">Nucleotidyltransferase</keyword>
<dbReference type="KEGG" id="fpz:LA55_1644"/>
<evidence type="ECO:0000313" key="2">
    <source>
        <dbReference type="Proteomes" id="UP000031830"/>
    </source>
</evidence>
<dbReference type="RefSeq" id="WP_044526709.1">
    <property type="nucleotide sequence ID" value="NZ_CP009440.1"/>
</dbReference>
<dbReference type="AlphaFoldDB" id="A0A0B6D4Y2"/>
<proteinExistence type="predicted"/>
<name>A0A0B6D4Y2_9GAMM</name>
<keyword evidence="1" id="KW-0808">Transferase</keyword>
<dbReference type="InterPro" id="IPR050793">
    <property type="entry name" value="CMP-NeuNAc_synthase"/>
</dbReference>
<reference evidence="1 2" key="1">
    <citation type="journal article" date="2015" name="Genome Announc.">
        <title>Genome sequencing of 18 francisella strains to aid in assay development and testing.</title>
        <authorList>
            <person name="Johnson S.L."/>
            <person name="Daligault H.E."/>
            <person name="Davenport K.W."/>
            <person name="Coyne S.R."/>
            <person name="Frey K.G."/>
            <person name="Koroleva G.I."/>
            <person name="Broomall S.M."/>
            <person name="Bishop-Lilly K.A."/>
            <person name="Bruce D.C."/>
            <person name="Chertkov O."/>
            <person name="Freitas T."/>
            <person name="Jaissle J."/>
            <person name="Ladner J.T."/>
            <person name="Rosenzweig C.N."/>
            <person name="Gibbons H.S."/>
            <person name="Palacios G.F."/>
            <person name="Redden C.L."/>
            <person name="Xu Y."/>
            <person name="Minogue T.D."/>
            <person name="Chain P.S."/>
        </authorList>
    </citation>
    <scope>NUCLEOTIDE SEQUENCE [LARGE SCALE GENOMIC DNA]</scope>
    <source>
        <strain evidence="1 2">GA01-2794</strain>
    </source>
</reference>
<dbReference type="CDD" id="cd02513">
    <property type="entry name" value="CMP-NeuAc_Synthase"/>
    <property type="match status" value="1"/>
</dbReference>
<dbReference type="PANTHER" id="PTHR21485:SF6">
    <property type="entry name" value="N-ACYLNEURAMINATE CYTIDYLYLTRANSFERASE-RELATED"/>
    <property type="match status" value="1"/>
</dbReference>
<dbReference type="GO" id="GO:0008781">
    <property type="term" value="F:N-acylneuraminate cytidylyltransferase activity"/>
    <property type="evidence" value="ECO:0007669"/>
    <property type="project" value="TreeGrafter"/>
</dbReference>
<dbReference type="OrthoDB" id="9805604at2"/>
<dbReference type="InterPro" id="IPR003329">
    <property type="entry name" value="Cytidylyl_trans"/>
</dbReference>
<dbReference type="Proteomes" id="UP000031830">
    <property type="component" value="Chromosome"/>
</dbReference>
<dbReference type="EMBL" id="CP009440">
    <property type="protein sequence ID" value="AJI52723.1"/>
    <property type="molecule type" value="Genomic_DNA"/>
</dbReference>
<dbReference type="InterPro" id="IPR029044">
    <property type="entry name" value="Nucleotide-diphossugar_trans"/>
</dbReference>
<accession>A0A0B6D4Y2</accession>
<evidence type="ECO:0000313" key="1">
    <source>
        <dbReference type="EMBL" id="AJI52723.1"/>
    </source>
</evidence>
<organism evidence="1 2">
    <name type="scientific">Francisella philomiragia</name>
    <dbReference type="NCBI Taxonomy" id="28110"/>
    <lineage>
        <taxon>Bacteria</taxon>
        <taxon>Pseudomonadati</taxon>
        <taxon>Pseudomonadota</taxon>
        <taxon>Gammaproteobacteria</taxon>
        <taxon>Thiotrichales</taxon>
        <taxon>Francisellaceae</taxon>
        <taxon>Francisella</taxon>
    </lineage>
</organism>
<gene>
    <name evidence="1" type="ORF">LA55_1644</name>
</gene>
<dbReference type="SUPFAM" id="SSF53448">
    <property type="entry name" value="Nucleotide-diphospho-sugar transferases"/>
    <property type="match status" value="1"/>
</dbReference>
<sequence>MVAKTVAIIPARGGSKRIPKKNIVDFLGEPMISKTIQAALKSGCFDKVVVSTDSQEIADVAKKYGAEVPFLRSEYADDISPVSDVIINTLKQLESLGYKYNNVVSLMPNCPLRDSDDVLHMYNVFEKEGYDFLLSAFSYGYTNPWWAHLKSGNEYKPLFPEQIQKRSQDLEELLCPSGAIWIADVKKLYDSGSFYGKGYAFHELSYFSAVDIDDFDDLALAKAFYLVRKGSGECSN</sequence>